<dbReference type="GO" id="GO:0005524">
    <property type="term" value="F:ATP binding"/>
    <property type="evidence" value="ECO:0007669"/>
    <property type="project" value="UniProtKB-UniRule"/>
</dbReference>
<keyword evidence="9" id="KW-0418">Kinase</keyword>
<evidence type="ECO:0000256" key="5">
    <source>
        <dbReference type="ARBA" id="ARBA00022692"/>
    </source>
</evidence>
<evidence type="ECO:0000256" key="11">
    <source>
        <dbReference type="ARBA" id="ARBA00022989"/>
    </source>
</evidence>
<reference evidence="19" key="2">
    <citation type="submission" date="2020-10" db="EMBL/GenBank/DDBJ databases">
        <authorList>
            <person name="Cooper E.A."/>
            <person name="Brenton Z.W."/>
            <person name="Flinn B.S."/>
            <person name="Jenkins J."/>
            <person name="Shu S."/>
            <person name="Flowers D."/>
            <person name="Luo F."/>
            <person name="Wang Y."/>
            <person name="Xia P."/>
            <person name="Barry K."/>
            <person name="Daum C."/>
            <person name="Lipzen A."/>
            <person name="Yoshinaga Y."/>
            <person name="Schmutz J."/>
            <person name="Saski C."/>
            <person name="Vermerris W."/>
            <person name="Kresovich S."/>
        </authorList>
    </citation>
    <scope>NUCLEOTIDE SEQUENCE</scope>
</reference>
<dbReference type="Proteomes" id="UP000807115">
    <property type="component" value="Chromosome 4"/>
</dbReference>
<dbReference type="PROSITE" id="PS00107">
    <property type="entry name" value="PROTEIN_KINASE_ATP"/>
    <property type="match status" value="1"/>
</dbReference>
<dbReference type="FunFam" id="1.10.510.10:FF:000388">
    <property type="entry name" value="Leucine-rich repeat receptor-like tyrosine-protein kinase PXC3"/>
    <property type="match status" value="1"/>
</dbReference>
<evidence type="ECO:0000256" key="1">
    <source>
        <dbReference type="ARBA" id="ARBA00004479"/>
    </source>
</evidence>
<evidence type="ECO:0000256" key="8">
    <source>
        <dbReference type="ARBA" id="ARBA00022741"/>
    </source>
</evidence>
<comment type="caution">
    <text evidence="19">The sequence shown here is derived from an EMBL/GenBank/DDBJ whole genome shotgun (WGS) entry which is preliminary data.</text>
</comment>
<evidence type="ECO:0000256" key="2">
    <source>
        <dbReference type="ARBA" id="ARBA00022527"/>
    </source>
</evidence>
<keyword evidence="4" id="KW-0808">Transferase</keyword>
<evidence type="ECO:0000256" key="16">
    <source>
        <dbReference type="RuleBase" id="RU000304"/>
    </source>
</evidence>
<evidence type="ECO:0000256" key="9">
    <source>
        <dbReference type="ARBA" id="ARBA00022777"/>
    </source>
</evidence>
<proteinExistence type="inferred from homology"/>
<dbReference type="PROSITE" id="PS50011">
    <property type="entry name" value="PROTEIN_KINASE_DOM"/>
    <property type="match status" value="1"/>
</dbReference>
<dbReference type="Gene3D" id="1.10.510.10">
    <property type="entry name" value="Transferase(Phosphotransferase) domain 1"/>
    <property type="match status" value="1"/>
</dbReference>
<keyword evidence="10 15" id="KW-0067">ATP-binding</keyword>
<reference evidence="19" key="1">
    <citation type="journal article" date="2019" name="BMC Genomics">
        <title>A new reference genome for Sorghum bicolor reveals high levels of sequence similarity between sweet and grain genotypes: implications for the genetics of sugar metabolism.</title>
        <authorList>
            <person name="Cooper E.A."/>
            <person name="Brenton Z.W."/>
            <person name="Flinn B.S."/>
            <person name="Jenkins J."/>
            <person name="Shu S."/>
            <person name="Flowers D."/>
            <person name="Luo F."/>
            <person name="Wang Y."/>
            <person name="Xia P."/>
            <person name="Barry K."/>
            <person name="Daum C."/>
            <person name="Lipzen A."/>
            <person name="Yoshinaga Y."/>
            <person name="Schmutz J."/>
            <person name="Saski C."/>
            <person name="Vermerris W."/>
            <person name="Kresovich S."/>
        </authorList>
    </citation>
    <scope>NUCLEOTIDE SEQUENCE</scope>
</reference>
<dbReference type="SMART" id="SM00220">
    <property type="entry name" value="S_TKc"/>
    <property type="match status" value="1"/>
</dbReference>
<keyword evidence="11 17" id="KW-1133">Transmembrane helix</keyword>
<keyword evidence="13" id="KW-0675">Receptor</keyword>
<name>A0A921UHS9_SORBI</name>
<organism evidence="19 20">
    <name type="scientific">Sorghum bicolor</name>
    <name type="common">Sorghum</name>
    <name type="synonym">Sorghum vulgare</name>
    <dbReference type="NCBI Taxonomy" id="4558"/>
    <lineage>
        <taxon>Eukaryota</taxon>
        <taxon>Viridiplantae</taxon>
        <taxon>Streptophyta</taxon>
        <taxon>Embryophyta</taxon>
        <taxon>Tracheophyta</taxon>
        <taxon>Spermatophyta</taxon>
        <taxon>Magnoliopsida</taxon>
        <taxon>Liliopsida</taxon>
        <taxon>Poales</taxon>
        <taxon>Poaceae</taxon>
        <taxon>PACMAD clade</taxon>
        <taxon>Panicoideae</taxon>
        <taxon>Andropogonodae</taxon>
        <taxon>Andropogoneae</taxon>
        <taxon>Sorghinae</taxon>
        <taxon>Sorghum</taxon>
    </lineage>
</organism>
<evidence type="ECO:0000256" key="12">
    <source>
        <dbReference type="ARBA" id="ARBA00023136"/>
    </source>
</evidence>
<evidence type="ECO:0000259" key="18">
    <source>
        <dbReference type="PROSITE" id="PS50011"/>
    </source>
</evidence>
<dbReference type="PANTHER" id="PTHR48055:SF54">
    <property type="entry name" value="PROTEIN KINASE DOMAIN-CONTAINING PROTEIN"/>
    <property type="match status" value="1"/>
</dbReference>
<dbReference type="AlphaFoldDB" id="A0A921UHS9"/>
<dbReference type="PANTHER" id="PTHR48055">
    <property type="entry name" value="LEUCINE-RICH REPEAT RECEPTOR PROTEIN KINASE EMS1"/>
    <property type="match status" value="1"/>
</dbReference>
<keyword evidence="6" id="KW-0732">Signal</keyword>
<dbReference type="Pfam" id="PF07714">
    <property type="entry name" value="PK_Tyr_Ser-Thr"/>
    <property type="match status" value="1"/>
</dbReference>
<comment type="similarity">
    <text evidence="16">Belongs to the protein kinase superfamily.</text>
</comment>
<dbReference type="SUPFAM" id="SSF56112">
    <property type="entry name" value="Protein kinase-like (PK-like)"/>
    <property type="match status" value="1"/>
</dbReference>
<evidence type="ECO:0000313" key="20">
    <source>
        <dbReference type="Proteomes" id="UP000807115"/>
    </source>
</evidence>
<dbReference type="PRINTS" id="PR00109">
    <property type="entry name" value="TYRKINASE"/>
</dbReference>
<dbReference type="InterPro" id="IPR011009">
    <property type="entry name" value="Kinase-like_dom_sf"/>
</dbReference>
<keyword evidence="2 16" id="KW-0723">Serine/threonine-protein kinase</keyword>
<dbReference type="GO" id="GO:0004674">
    <property type="term" value="F:protein serine/threonine kinase activity"/>
    <property type="evidence" value="ECO:0007669"/>
    <property type="project" value="UniProtKB-KW"/>
</dbReference>
<feature type="binding site" evidence="15">
    <location>
        <position position="125"/>
    </location>
    <ligand>
        <name>ATP</name>
        <dbReference type="ChEBI" id="CHEBI:30616"/>
    </ligand>
</feature>
<feature type="transmembrane region" description="Helical" evidence="17">
    <location>
        <begin position="30"/>
        <end position="59"/>
    </location>
</feature>
<evidence type="ECO:0000313" key="19">
    <source>
        <dbReference type="EMBL" id="KAG0531550.1"/>
    </source>
</evidence>
<keyword evidence="3" id="KW-0433">Leucine-rich repeat</keyword>
<dbReference type="InterPro" id="IPR017441">
    <property type="entry name" value="Protein_kinase_ATP_BS"/>
</dbReference>
<accession>A0A921UHS9</accession>
<evidence type="ECO:0000256" key="4">
    <source>
        <dbReference type="ARBA" id="ARBA00022679"/>
    </source>
</evidence>
<evidence type="ECO:0000256" key="7">
    <source>
        <dbReference type="ARBA" id="ARBA00022737"/>
    </source>
</evidence>
<keyword evidence="12 17" id="KW-0472">Membrane</keyword>
<evidence type="ECO:0000256" key="14">
    <source>
        <dbReference type="ARBA" id="ARBA00023180"/>
    </source>
</evidence>
<feature type="domain" description="Protein kinase" evidence="18">
    <location>
        <begin position="93"/>
        <end position="374"/>
    </location>
</feature>
<dbReference type="PROSITE" id="PS00108">
    <property type="entry name" value="PROTEIN_KINASE_ST"/>
    <property type="match status" value="1"/>
</dbReference>
<evidence type="ECO:0000256" key="10">
    <source>
        <dbReference type="ARBA" id="ARBA00022840"/>
    </source>
</evidence>
<keyword evidence="5 17" id="KW-0812">Transmembrane</keyword>
<dbReference type="InterPro" id="IPR051564">
    <property type="entry name" value="LRR_receptor-like_kinase"/>
</dbReference>
<keyword evidence="14" id="KW-0325">Glycoprotein</keyword>
<feature type="transmembrane region" description="Helical" evidence="17">
    <location>
        <begin position="159"/>
        <end position="177"/>
    </location>
</feature>
<gene>
    <name evidence="19" type="ORF">BDA96_04G032100</name>
</gene>
<dbReference type="InterPro" id="IPR001245">
    <property type="entry name" value="Ser-Thr/Tyr_kinase_cat_dom"/>
</dbReference>
<evidence type="ECO:0000256" key="15">
    <source>
        <dbReference type="PROSITE-ProRule" id="PRU10141"/>
    </source>
</evidence>
<evidence type="ECO:0000256" key="17">
    <source>
        <dbReference type="SAM" id="Phobius"/>
    </source>
</evidence>
<evidence type="ECO:0000256" key="6">
    <source>
        <dbReference type="ARBA" id="ARBA00022729"/>
    </source>
</evidence>
<evidence type="ECO:0000256" key="13">
    <source>
        <dbReference type="ARBA" id="ARBA00023170"/>
    </source>
</evidence>
<dbReference type="InterPro" id="IPR008271">
    <property type="entry name" value="Ser/Thr_kinase_AS"/>
</dbReference>
<dbReference type="InterPro" id="IPR000719">
    <property type="entry name" value="Prot_kinase_dom"/>
</dbReference>
<keyword evidence="7" id="KW-0677">Repeat</keyword>
<dbReference type="EMBL" id="CM027683">
    <property type="protein sequence ID" value="KAG0531550.1"/>
    <property type="molecule type" value="Genomic_DNA"/>
</dbReference>
<protein>
    <recommendedName>
        <fullName evidence="18">Protein kinase domain-containing protein</fullName>
    </recommendedName>
</protein>
<dbReference type="Gene3D" id="3.30.200.20">
    <property type="entry name" value="Phosphorylase Kinase, domain 1"/>
    <property type="match status" value="1"/>
</dbReference>
<evidence type="ECO:0000256" key="3">
    <source>
        <dbReference type="ARBA" id="ARBA00022614"/>
    </source>
</evidence>
<sequence length="412" mass="46645">MLEGRLLARAPDLLCRRGWGLLFHTSASTIVSYIVKLALVACLALGALLLLLLSISTAIDVYRRRRRQKSDNVWKLTSFRRLNFDVEDVLKNMDGLDLIGVGGSGKVHRIQLRHRDRQYRILAVKELTRKTRNQQAEDQMIHLFDAEVKVLGSIRHRNIITLLCCITVSICTNLLVYEYMENGSLDQWLHKPRGRLDWPSRVGIATDAARGLSYMHDQAIIHRDVKSSNILLDRDFEAKIGDFGLARVLAKPGESEPASAIMGTPGHIAPEYLRDAEVSEKVDVYSFGVVLLELVTGKQPHDAGTKPGVGLAKWASQQHRNRIRWDHIIDKDIQNPAYEDDMKAVFMLGLRCTSEDPLNRPAMNKVLEQLEQLLSCDPSRVKVKHRGSFLAKVYRKIQDKIFRQGQSAVSIQ</sequence>
<comment type="subcellular location">
    <subcellularLocation>
        <location evidence="1">Membrane</location>
        <topology evidence="1">Single-pass type I membrane protein</topology>
    </subcellularLocation>
</comment>
<dbReference type="GO" id="GO:0016020">
    <property type="term" value="C:membrane"/>
    <property type="evidence" value="ECO:0007669"/>
    <property type="project" value="UniProtKB-SubCell"/>
</dbReference>
<keyword evidence="8 15" id="KW-0547">Nucleotide-binding</keyword>